<comment type="caution">
    <text evidence="29">The sequence shown here is derived from an EMBL/GenBank/DDBJ whole genome shotgun (WGS) entry which is preliminary data.</text>
</comment>
<comment type="function">
    <text evidence="19">Plays a role in short-term synaptic plasticity in a subset of GABAergic neurons in the brain.</text>
</comment>
<evidence type="ECO:0000256" key="22">
    <source>
        <dbReference type="ARBA" id="ARBA00076257"/>
    </source>
</evidence>
<evidence type="ECO:0000256" key="26">
    <source>
        <dbReference type="SAM" id="SignalP"/>
    </source>
</evidence>
<dbReference type="PROSITE" id="PS00310">
    <property type="entry name" value="LAMP_1"/>
    <property type="match status" value="1"/>
</dbReference>
<keyword evidence="14" id="KW-0325">Glycoprotein</keyword>
<protein>
    <recommendedName>
        <fullName evidence="21">Lysosome-associated membrane glycoprotein 5</fullName>
    </recommendedName>
    <alternativeName>
        <fullName evidence="22">Lysosome-associated membrane protein 5</fullName>
    </alternativeName>
</protein>
<keyword evidence="7 23" id="KW-0812">Transmembrane</keyword>
<dbReference type="Pfam" id="PF01299">
    <property type="entry name" value="Lamp2-like_luminal"/>
    <property type="match status" value="1"/>
</dbReference>
<evidence type="ECO:0000256" key="2">
    <source>
        <dbReference type="ARBA" id="ARBA00004158"/>
    </source>
</evidence>
<accession>A0A1W0WB51</accession>
<dbReference type="GO" id="GO:0005765">
    <property type="term" value="C:lysosomal membrane"/>
    <property type="evidence" value="ECO:0007669"/>
    <property type="project" value="TreeGrafter"/>
</dbReference>
<feature type="transmembrane region" description="Helical" evidence="25">
    <location>
        <begin position="538"/>
        <end position="560"/>
    </location>
</feature>
<dbReference type="CDD" id="cd12087">
    <property type="entry name" value="TM_EGFR-like"/>
    <property type="match status" value="2"/>
</dbReference>
<dbReference type="OrthoDB" id="6232933at2759"/>
<feature type="domain" description="Lysosome-associated membrane glycoprotein 2-like transmembrane" evidence="28">
    <location>
        <begin position="539"/>
        <end position="570"/>
    </location>
</feature>
<dbReference type="GO" id="GO:0031902">
    <property type="term" value="C:late endosome membrane"/>
    <property type="evidence" value="ECO:0007669"/>
    <property type="project" value="TreeGrafter"/>
</dbReference>
<dbReference type="Gene3D" id="2.40.160.110">
    <property type="match status" value="3"/>
</dbReference>
<evidence type="ECO:0000256" key="4">
    <source>
        <dbReference type="ARBA" id="ARBA00004279"/>
    </source>
</evidence>
<evidence type="ECO:0000256" key="8">
    <source>
        <dbReference type="ARBA" id="ARBA00022729"/>
    </source>
</evidence>
<keyword evidence="30" id="KW-1185">Reference proteome</keyword>
<dbReference type="InterPro" id="IPR048524">
    <property type="entry name" value="Lamp2-like_TM"/>
</dbReference>
<keyword evidence="12 23" id="KW-0472">Membrane</keyword>
<evidence type="ECO:0000256" key="10">
    <source>
        <dbReference type="ARBA" id="ARBA00022989"/>
    </source>
</evidence>
<gene>
    <name evidence="29" type="ORF">BV898_13336</name>
</gene>
<evidence type="ECO:0000256" key="19">
    <source>
        <dbReference type="ARBA" id="ARBA00053950"/>
    </source>
</evidence>
<evidence type="ECO:0000256" key="3">
    <source>
        <dbReference type="ARBA" id="ARBA00004172"/>
    </source>
</evidence>
<dbReference type="GO" id="GO:0072594">
    <property type="term" value="P:establishment of protein localization to organelle"/>
    <property type="evidence" value="ECO:0007669"/>
    <property type="project" value="TreeGrafter"/>
</dbReference>
<comment type="caution">
    <text evidence="23">Lacks conserved residue(s) required for the propagation of feature annotation.</text>
</comment>
<dbReference type="InterPro" id="IPR002000">
    <property type="entry name" value="Lysosome-assoc_membr_glycop"/>
</dbReference>
<dbReference type="Proteomes" id="UP000192578">
    <property type="component" value="Unassembled WGS sequence"/>
</dbReference>
<evidence type="ECO:0000256" key="11">
    <source>
        <dbReference type="ARBA" id="ARBA00023018"/>
    </source>
</evidence>
<evidence type="ECO:0000256" key="20">
    <source>
        <dbReference type="ARBA" id="ARBA00060492"/>
    </source>
</evidence>
<keyword evidence="17" id="KW-0968">Cytoplasmic vesicle</keyword>
<dbReference type="Pfam" id="PF21222">
    <property type="entry name" value="Lamp2_2nd"/>
    <property type="match status" value="1"/>
</dbReference>
<evidence type="ECO:0000313" key="29">
    <source>
        <dbReference type="EMBL" id="OQV12383.1"/>
    </source>
</evidence>
<feature type="domain" description="Lysosome-associated membrane glycoprotein 2-like luminal" evidence="27">
    <location>
        <begin position="352"/>
        <end position="516"/>
    </location>
</feature>
<feature type="signal peptide" evidence="26">
    <location>
        <begin position="1"/>
        <end position="21"/>
    </location>
</feature>
<keyword evidence="16" id="KW-0966">Cell projection</keyword>
<keyword evidence="15" id="KW-0458">Lysosome</keyword>
<sequence length="805" mass="86588">MNSLSHLTVLLLAFLVASTFATDTANSVSPPPSTPLVIATSKPSESTSKPTESTIVPTTEPATTEPATTKPATTEPATTEPATTEPATTEPATTEPATTEPATTEPATTEPATTVKPTEAPTTQSPVITSTPNPNPAAKWFVKNATTGETCVLATFSADFTVSYNKTDSKTNETSIGMGNVALPKTATANPATSYCTGGTLGTTQRISLDWQVNGFNYSLRVTFDHDKNTVNRTIVSEVRLNYDLADSNTFPGSTVTTETQRSAVTNQTTIAISKGKFLKCDAGLYVLLMTADQGMDVQNLPTTLELTQAKLQAYHEGTSEQFDGDEETCGADLVTTTVSPVVTTPAPSGFGNYTLWSRNGSVCLVAEFDLTVILTYAQKTATNTTVNGDGKVSFGNATVNEHLSDCNDQKSLLVIEDSTKDWQLSLNFSVDTSTSKYAIHSAWLSFSLTNSSEIHDAVDVSNQTAHFTGLNKWGAAVGHAYACSPEETWSSGLTDVHNISKLELQFSKIRVQAFVSANATVFTDIETCPANSPTSDIVPIAVGCALAALVVIVLIAYVIGRRRNRARGYESINALSDTATYVIKTNGTVCLMATFDLGFSIGFETNAGTAATWTNATFSNLNSGTVKVDSVFCNEYQALVIQNFYPNWVLVLQFNETRRPDQSTYQLDFLQLNYTLASFNAANDSRPHYTQNYQVGRFTTPVGQKFTSAYEEFDLTVDRKTSPNVHFVMLHLRNVSIQAFIGSHASSPCVPGTELCRPVNTDYTVVLGVGCGLAGTVALVLVAFVFGRRRFREHIEPDYGTMKS</sequence>
<evidence type="ECO:0000256" key="16">
    <source>
        <dbReference type="ARBA" id="ARBA00023273"/>
    </source>
</evidence>
<evidence type="ECO:0000256" key="1">
    <source>
        <dbReference type="ARBA" id="ARBA00004151"/>
    </source>
</evidence>
<name>A0A1W0WB51_HYPEX</name>
<proteinExistence type="inferred from homology"/>
<keyword evidence="8 26" id="KW-0732">Signal</keyword>
<evidence type="ECO:0000256" key="9">
    <source>
        <dbReference type="ARBA" id="ARBA00022753"/>
    </source>
</evidence>
<keyword evidence="11" id="KW-0770">Synapse</keyword>
<keyword evidence="9" id="KW-0967">Endosome</keyword>
<evidence type="ECO:0000256" key="13">
    <source>
        <dbReference type="ARBA" id="ARBA00023157"/>
    </source>
</evidence>
<dbReference type="EMBL" id="MTYJ01000146">
    <property type="protein sequence ID" value="OQV12383.1"/>
    <property type="molecule type" value="Genomic_DNA"/>
</dbReference>
<feature type="transmembrane region" description="Helical" evidence="25">
    <location>
        <begin position="766"/>
        <end position="787"/>
    </location>
</feature>
<dbReference type="InterPro" id="IPR048528">
    <property type="entry name" value="Lamp2-like_luminal"/>
</dbReference>
<evidence type="ECO:0000256" key="23">
    <source>
        <dbReference type="PROSITE-ProRule" id="PRU00740"/>
    </source>
</evidence>
<keyword evidence="13" id="KW-1015">Disulfide bond</keyword>
<keyword evidence="10 25" id="KW-1133">Transmembrane helix</keyword>
<evidence type="ECO:0000256" key="12">
    <source>
        <dbReference type="ARBA" id="ARBA00023136"/>
    </source>
</evidence>
<dbReference type="GO" id="GO:0005886">
    <property type="term" value="C:plasma membrane"/>
    <property type="evidence" value="ECO:0007669"/>
    <property type="project" value="UniProtKB-SubCell"/>
</dbReference>
<feature type="region of interest" description="Disordered" evidence="24">
    <location>
        <begin position="23"/>
        <end position="135"/>
    </location>
</feature>
<evidence type="ECO:0000256" key="18">
    <source>
        <dbReference type="ARBA" id="ARBA00029428"/>
    </source>
</evidence>
<reference evidence="30" key="1">
    <citation type="submission" date="2017-01" db="EMBL/GenBank/DDBJ databases">
        <title>Comparative genomics of anhydrobiosis in the tardigrade Hypsibius dujardini.</title>
        <authorList>
            <person name="Yoshida Y."/>
            <person name="Koutsovoulos G."/>
            <person name="Laetsch D."/>
            <person name="Stevens L."/>
            <person name="Kumar S."/>
            <person name="Horikawa D."/>
            <person name="Ishino K."/>
            <person name="Komine S."/>
            <person name="Tomita M."/>
            <person name="Blaxter M."/>
            <person name="Arakawa K."/>
        </authorList>
    </citation>
    <scope>NUCLEOTIDE SEQUENCE [LARGE SCALE GENOMIC DNA]</scope>
    <source>
        <strain evidence="30">Z151</strain>
    </source>
</reference>
<keyword evidence="6" id="KW-1003">Cell membrane</keyword>
<dbReference type="PANTHER" id="PTHR11506:SF35">
    <property type="entry name" value="LYSOSOME-ASSOCIATED MEMBRANE GLYCOPROTEIN 5"/>
    <property type="match status" value="1"/>
</dbReference>
<organism evidence="29 30">
    <name type="scientific">Hypsibius exemplaris</name>
    <name type="common">Freshwater tardigrade</name>
    <dbReference type="NCBI Taxonomy" id="2072580"/>
    <lineage>
        <taxon>Eukaryota</taxon>
        <taxon>Metazoa</taxon>
        <taxon>Ecdysozoa</taxon>
        <taxon>Tardigrada</taxon>
        <taxon>Eutardigrada</taxon>
        <taxon>Parachela</taxon>
        <taxon>Hypsibioidea</taxon>
        <taxon>Hypsibiidae</taxon>
        <taxon>Hypsibius</taxon>
    </lineage>
</organism>
<dbReference type="AlphaFoldDB" id="A0A1W0WB51"/>
<evidence type="ECO:0000256" key="15">
    <source>
        <dbReference type="ARBA" id="ARBA00023228"/>
    </source>
</evidence>
<evidence type="ECO:0000256" key="24">
    <source>
        <dbReference type="SAM" id="MobiDB-lite"/>
    </source>
</evidence>
<evidence type="ECO:0000256" key="6">
    <source>
        <dbReference type="ARBA" id="ARBA00022475"/>
    </source>
</evidence>
<dbReference type="PRINTS" id="PR00336">
    <property type="entry name" value="LYSASSOCTDMP"/>
</dbReference>
<comment type="similarity">
    <text evidence="5 23">Belongs to the LAMP family.</text>
</comment>
<evidence type="ECO:0000256" key="7">
    <source>
        <dbReference type="ARBA" id="ARBA00022692"/>
    </source>
</evidence>
<comment type="subcellular location">
    <subcellularLocation>
        <location evidence="4">Cell projection</location>
        <location evidence="4">Dendrite</location>
    </subcellularLocation>
    <subcellularLocation>
        <location evidence="20">Cell projection</location>
        <location evidence="20">Growth cone membrane</location>
        <topology evidence="20">Single-pass type I membrane protein</topology>
    </subcellularLocation>
    <subcellularLocation>
        <location evidence="18">Cytoplasmic vesicle</location>
        <location evidence="18">Secretory vesicle</location>
        <location evidence="18">Synaptic vesicle membrane</location>
        <topology evidence="18">Single-pass type I membrane protein</topology>
    </subcellularLocation>
    <subcellularLocation>
        <location evidence="2">Early endosome membrane</location>
        <topology evidence="2">Single-pass type I membrane protein</topology>
    </subcellularLocation>
    <subcellularLocation>
        <location evidence="1">Endoplasmic reticulum-Golgi intermediate compartment membrane</location>
        <topology evidence="1">Single-pass type I membrane protein</topology>
    </subcellularLocation>
    <subcellularLocation>
        <location evidence="23">Membrane</location>
        <topology evidence="23">Single-pass type I membrane protein</topology>
    </subcellularLocation>
    <subcellularLocation>
        <location evidence="3">Recycling endosome</location>
    </subcellularLocation>
</comment>
<feature type="compositionally biased region" description="Low complexity" evidence="24">
    <location>
        <begin position="40"/>
        <end position="123"/>
    </location>
</feature>
<evidence type="ECO:0000256" key="14">
    <source>
        <dbReference type="ARBA" id="ARBA00023180"/>
    </source>
</evidence>
<dbReference type="InterPro" id="IPR018134">
    <property type="entry name" value="LAMP_CS"/>
</dbReference>
<evidence type="ECO:0000259" key="27">
    <source>
        <dbReference type="Pfam" id="PF01299"/>
    </source>
</evidence>
<dbReference type="PROSITE" id="PS51407">
    <property type="entry name" value="LAMP_3"/>
    <property type="match status" value="1"/>
</dbReference>
<dbReference type="PANTHER" id="PTHR11506">
    <property type="entry name" value="LYSOSOME-ASSOCIATED MEMBRANE GLYCOPROTEIN"/>
    <property type="match status" value="1"/>
</dbReference>
<evidence type="ECO:0000256" key="17">
    <source>
        <dbReference type="ARBA" id="ARBA00023329"/>
    </source>
</evidence>
<evidence type="ECO:0000256" key="25">
    <source>
        <dbReference type="SAM" id="Phobius"/>
    </source>
</evidence>
<feature type="chain" id="PRO_5013094047" description="Lysosome-associated membrane glycoprotein 5" evidence="26">
    <location>
        <begin position="22"/>
        <end position="805"/>
    </location>
</feature>
<evidence type="ECO:0000259" key="28">
    <source>
        <dbReference type="Pfam" id="PF21222"/>
    </source>
</evidence>
<evidence type="ECO:0000313" key="30">
    <source>
        <dbReference type="Proteomes" id="UP000192578"/>
    </source>
</evidence>
<evidence type="ECO:0000256" key="21">
    <source>
        <dbReference type="ARBA" id="ARBA00074379"/>
    </source>
</evidence>
<evidence type="ECO:0000256" key="5">
    <source>
        <dbReference type="ARBA" id="ARBA00009644"/>
    </source>
</evidence>